<gene>
    <name evidence="1" type="ORF">AVEN_151573_1</name>
</gene>
<dbReference type="AlphaFoldDB" id="A0A4Y2HYS5"/>
<organism evidence="1 2">
    <name type="scientific">Araneus ventricosus</name>
    <name type="common">Orbweaver spider</name>
    <name type="synonym">Epeira ventricosa</name>
    <dbReference type="NCBI Taxonomy" id="182803"/>
    <lineage>
        <taxon>Eukaryota</taxon>
        <taxon>Metazoa</taxon>
        <taxon>Ecdysozoa</taxon>
        <taxon>Arthropoda</taxon>
        <taxon>Chelicerata</taxon>
        <taxon>Arachnida</taxon>
        <taxon>Araneae</taxon>
        <taxon>Araneomorphae</taxon>
        <taxon>Entelegynae</taxon>
        <taxon>Araneoidea</taxon>
        <taxon>Araneidae</taxon>
        <taxon>Araneus</taxon>
    </lineage>
</organism>
<name>A0A4Y2HYS5_ARAVE</name>
<dbReference type="Pfam" id="PF05380">
    <property type="entry name" value="Peptidase_A17"/>
    <property type="match status" value="1"/>
</dbReference>
<evidence type="ECO:0008006" key="3">
    <source>
        <dbReference type="Google" id="ProtNLM"/>
    </source>
</evidence>
<comment type="caution">
    <text evidence="1">The sequence shown here is derived from an EMBL/GenBank/DDBJ whole genome shotgun (WGS) entry which is preliminary data.</text>
</comment>
<proteinExistence type="predicted"/>
<dbReference type="Proteomes" id="UP000499080">
    <property type="component" value="Unassembled WGS sequence"/>
</dbReference>
<evidence type="ECO:0000313" key="1">
    <source>
        <dbReference type="EMBL" id="GBM70109.1"/>
    </source>
</evidence>
<protein>
    <recommendedName>
        <fullName evidence="3">Reverse transcriptase/retrotransposon-derived protein RNase H-like domain-containing protein</fullName>
    </recommendedName>
</protein>
<evidence type="ECO:0000313" key="2">
    <source>
        <dbReference type="Proteomes" id="UP000499080"/>
    </source>
</evidence>
<dbReference type="OrthoDB" id="8023757at2759"/>
<dbReference type="EMBL" id="BGPR01002231">
    <property type="protein sequence ID" value="GBM70109.1"/>
    <property type="molecule type" value="Genomic_DNA"/>
</dbReference>
<keyword evidence="2" id="KW-1185">Reference proteome</keyword>
<dbReference type="InterPro" id="IPR008042">
    <property type="entry name" value="Retrotrans_Pao"/>
</dbReference>
<reference evidence="1 2" key="1">
    <citation type="journal article" date="2019" name="Sci. Rep.">
        <title>Orb-weaving spider Araneus ventricosus genome elucidates the spidroin gene catalogue.</title>
        <authorList>
            <person name="Kono N."/>
            <person name="Nakamura H."/>
            <person name="Ohtoshi R."/>
            <person name="Moran D.A.P."/>
            <person name="Shinohara A."/>
            <person name="Yoshida Y."/>
            <person name="Fujiwara M."/>
            <person name="Mori M."/>
            <person name="Tomita M."/>
            <person name="Arakawa K."/>
        </authorList>
    </citation>
    <scope>NUCLEOTIDE SEQUENCE [LARGE SCALE GENOMIC DNA]</scope>
</reference>
<dbReference type="PANTHER" id="PTHR47331">
    <property type="entry name" value="PHD-TYPE DOMAIN-CONTAINING PROTEIN"/>
    <property type="match status" value="1"/>
</dbReference>
<accession>A0A4Y2HYS5</accession>
<sequence length="128" mass="14629">MPLTKRVLLSIKQRIFDPIGFTAPVTLIPKLLLQKTWSLKLGGDEPLPNDLCCEYRKWAEDIGCLEQCRLSRHLPINSSSTLHVFCDTSQFAFSCCIFLRTEVEGKIQISVIAGKARVQKYLLYLVWN</sequence>